<dbReference type="PANTHER" id="PTHR15682">
    <property type="entry name" value="UNHEALTHY RIBOSOME BIOGENESIS PROTEIN 2 HOMOLOG"/>
    <property type="match status" value="1"/>
</dbReference>
<evidence type="ECO:0000313" key="3">
    <source>
        <dbReference type="Proteomes" id="UP000261620"/>
    </source>
</evidence>
<dbReference type="AlphaFoldDB" id="A0A3Q3VKI3"/>
<dbReference type="Pfam" id="PF10441">
    <property type="entry name" value="Urb2"/>
    <property type="match status" value="1"/>
</dbReference>
<dbReference type="Proteomes" id="UP000261620">
    <property type="component" value="Unplaced"/>
</dbReference>
<organism evidence="2 3">
    <name type="scientific">Mola mola</name>
    <name type="common">Ocean sunfish</name>
    <name type="synonym">Tetraodon mola</name>
    <dbReference type="NCBI Taxonomy" id="94237"/>
    <lineage>
        <taxon>Eukaryota</taxon>
        <taxon>Metazoa</taxon>
        <taxon>Chordata</taxon>
        <taxon>Craniata</taxon>
        <taxon>Vertebrata</taxon>
        <taxon>Euteleostomi</taxon>
        <taxon>Actinopterygii</taxon>
        <taxon>Neopterygii</taxon>
        <taxon>Teleostei</taxon>
        <taxon>Neoteleostei</taxon>
        <taxon>Acanthomorphata</taxon>
        <taxon>Eupercaria</taxon>
        <taxon>Tetraodontiformes</taxon>
        <taxon>Molidae</taxon>
        <taxon>Mola</taxon>
    </lineage>
</organism>
<dbReference type="GO" id="GO:0005730">
    <property type="term" value="C:nucleolus"/>
    <property type="evidence" value="ECO:0007669"/>
    <property type="project" value="TreeGrafter"/>
</dbReference>
<feature type="domain" description="Nucleolar 27S pre-rRNA processing Urb2/Npa2 C-terminal" evidence="1">
    <location>
        <begin position="122"/>
        <end position="317"/>
    </location>
</feature>
<name>A0A3Q3VKI3_MOLML</name>
<dbReference type="InterPro" id="IPR052609">
    <property type="entry name" value="Ribosome_Biogenesis_Reg"/>
</dbReference>
<reference evidence="2" key="2">
    <citation type="submission" date="2025-09" db="UniProtKB">
        <authorList>
            <consortium name="Ensembl"/>
        </authorList>
    </citation>
    <scope>IDENTIFICATION</scope>
</reference>
<reference evidence="2" key="1">
    <citation type="submission" date="2025-08" db="UniProtKB">
        <authorList>
            <consortium name="Ensembl"/>
        </authorList>
    </citation>
    <scope>IDENTIFICATION</scope>
</reference>
<accession>A0A3Q3VKI3</accession>
<evidence type="ECO:0000259" key="1">
    <source>
        <dbReference type="Pfam" id="PF10441"/>
    </source>
</evidence>
<dbReference type="InterPro" id="IPR018849">
    <property type="entry name" value="Urb2/Npa2_C"/>
</dbReference>
<protein>
    <recommendedName>
        <fullName evidence="1">Nucleolar 27S pre-rRNA processing Urb2/Npa2 C-terminal domain-containing protein</fullName>
    </recommendedName>
</protein>
<keyword evidence="3" id="KW-1185">Reference proteome</keyword>
<evidence type="ECO:0000313" key="2">
    <source>
        <dbReference type="Ensembl" id="ENSMMOP00000001571.1"/>
    </source>
</evidence>
<sequence length="325" mass="36963">MAAIYSGIHLKLKSPHTPWEDKLKLARFAWVSTQCLLPNKEQVLLDWCTHALTGWYSQKVEFSQHVLEGLWCYLDDLLHSRKLHSLLKQGKTVSLRLNMAQILIRSSSQDPSLTLPFTVPAVTSVTSLLREGEGRITNSHHVILVLGALHSVPLDHITPHVYMSAFLAVHEALFAIIQCHPQVMLNAAPSFLNVFHRLVASIMQEGRQRGETDTGSPDRDVYLECSRLIERMYSHIAATAEKFTTLSAFMVAQYVTELQKVTLRPDIKLHLTEGIYRILDLCMEHDIKFLTAGLQMGVREVFSELYGSYTHYHKAQRQGEDKYTV</sequence>
<dbReference type="OMA" id="WAYLDEI"/>
<dbReference type="GO" id="GO:0042254">
    <property type="term" value="P:ribosome biogenesis"/>
    <property type="evidence" value="ECO:0007669"/>
    <property type="project" value="TreeGrafter"/>
</dbReference>
<dbReference type="PANTHER" id="PTHR15682:SF2">
    <property type="entry name" value="UNHEALTHY RIBOSOME BIOGENESIS PROTEIN 2 HOMOLOG"/>
    <property type="match status" value="1"/>
</dbReference>
<proteinExistence type="predicted"/>
<dbReference type="Ensembl" id="ENSMMOT00000001600.1">
    <property type="protein sequence ID" value="ENSMMOP00000001571.1"/>
    <property type="gene ID" value="ENSMMOG00000001301.1"/>
</dbReference>